<evidence type="ECO:0000313" key="2">
    <source>
        <dbReference type="EMBL" id="CAK0827325.1"/>
    </source>
</evidence>
<reference evidence="2" key="1">
    <citation type="submission" date="2023-10" db="EMBL/GenBank/DDBJ databases">
        <authorList>
            <person name="Chen Y."/>
            <person name="Shah S."/>
            <person name="Dougan E. K."/>
            <person name="Thang M."/>
            <person name="Chan C."/>
        </authorList>
    </citation>
    <scope>NUCLEOTIDE SEQUENCE [LARGE SCALE GENOMIC DNA]</scope>
</reference>
<comment type="caution">
    <text evidence="2">The sequence shown here is derived from an EMBL/GenBank/DDBJ whole genome shotgun (WGS) entry which is preliminary data.</text>
</comment>
<protein>
    <submittedName>
        <fullName evidence="2">Uncharacterized protein</fullName>
    </submittedName>
</protein>
<evidence type="ECO:0000313" key="3">
    <source>
        <dbReference type="Proteomes" id="UP001189429"/>
    </source>
</evidence>
<organism evidence="2 3">
    <name type="scientific">Prorocentrum cordatum</name>
    <dbReference type="NCBI Taxonomy" id="2364126"/>
    <lineage>
        <taxon>Eukaryota</taxon>
        <taxon>Sar</taxon>
        <taxon>Alveolata</taxon>
        <taxon>Dinophyceae</taxon>
        <taxon>Prorocentrales</taxon>
        <taxon>Prorocentraceae</taxon>
        <taxon>Prorocentrum</taxon>
    </lineage>
</organism>
<feature type="region of interest" description="Disordered" evidence="1">
    <location>
        <begin position="185"/>
        <end position="207"/>
    </location>
</feature>
<evidence type="ECO:0000256" key="1">
    <source>
        <dbReference type="SAM" id="MobiDB-lite"/>
    </source>
</evidence>
<keyword evidence="3" id="KW-1185">Reference proteome</keyword>
<dbReference type="EMBL" id="CAUYUJ010009646">
    <property type="protein sequence ID" value="CAK0827325.1"/>
    <property type="molecule type" value="Genomic_DNA"/>
</dbReference>
<name>A0ABN9SBZ0_9DINO</name>
<proteinExistence type="predicted"/>
<accession>A0ABN9SBZ0</accession>
<gene>
    <name evidence="2" type="ORF">PCOR1329_LOCUS26898</name>
</gene>
<sequence>MLQVFDGAISEAQHLESHAGCKGFCIRCDLQKRPKFYEACTLYEGRSWLSRGVSRGIWGLGCRICSEFAASGNQCDGARFSKFAKFQIRPKTGFNARMLLERHASSTSHRVACGITKRKGSDMFAQPIAPQPLACPTVWPTERPCESLATESDSKLIKGNVPTPSEWRDAWAALSEGVSLRKAARVSDKRSRAPDPAATQANRIRKRQRRQLQVMAEVLRRRIPKTLLQATSISLAIDESKYRKIVRFRVDLPIAACTAASGAPDLPSARNSGAGLHVGNVGASGFCASGVLGLLDCSKKHASDFEDDHAVTAVKQLDDFLTKFCTPLGKIKGHRGAQPLACDQKLKAHVLGTVTSFAADGASKERRSVFLAARDLFPNLLIVIRDPARAIRIACKSMHCDDVFGQVWKELFDDRHALVPDLMNSTKWHNLLVAIQEDNVHAVAVPGLPGGPQPLAGIVRNLAFAKQRFDSTAGPVLKIALMLLPVATLLAYIASDRRHDREQRERAGALLRKFDTKFCMAVGVSADWGTICNWFLRLFDVASHDIAKSRSEIDCMVETLDAVFMGAGFITETVMRNLRTKYVFYADGDPVMPWGEPAAAHKEELLHRMQNVAGLTKERLLQDFPRTDVRSALAMFDRRLVQKGFGPVPDVEVRRFLLRGARQLAALLGCDEQAAMRQYDGVLPYMMEQMEPSQPLARATNQQAWARVLDDDFWEAACPRRLRGSSRVLCRLVRFYISIEDGECTVERDLARFRDQRVEHRTDDIAFHDDGLIVKLNGPKTAADFDEGAARSGLGLTSFSRECASLWLELFGHRHGHYNPHATAAAKLKRRGAPGLVRGRVRAVLGAARLAVAAARLRRARGQSSTAVHSGAGTEASALWNDGMGKFQARSRKNIPGVTQARACPGAPFASPPGVHVAPRRGATTQPLARPSPCSKVASLGGATDACPARGCATVTGRHRCAEADLVVVPDFSFLHDLDAIAASADLTVSYFYIASLGLDVVTKTHLVSAQCHPDGIPLGHRMRHVPANQRGEVIHLAPGLVAGHPDVRAAARRVARRAGSKLAVSEAPPPAAGGTCFSSLRDVVAWASAARKVRNEGGPKAVTVDGMPMRA</sequence>
<dbReference type="Proteomes" id="UP001189429">
    <property type="component" value="Unassembled WGS sequence"/>
</dbReference>